<evidence type="ECO:0000256" key="2">
    <source>
        <dbReference type="ARBA" id="ARBA00023002"/>
    </source>
</evidence>
<evidence type="ECO:0000256" key="4">
    <source>
        <dbReference type="SAM" id="MobiDB-lite"/>
    </source>
</evidence>
<feature type="region of interest" description="Disordered" evidence="4">
    <location>
        <begin position="12"/>
        <end position="43"/>
    </location>
</feature>
<organism evidence="7 8">
    <name type="scientific">Miscanthus lutarioriparius</name>
    <dbReference type="NCBI Taxonomy" id="422564"/>
    <lineage>
        <taxon>Eukaryota</taxon>
        <taxon>Viridiplantae</taxon>
        <taxon>Streptophyta</taxon>
        <taxon>Embryophyta</taxon>
        <taxon>Tracheophyta</taxon>
        <taxon>Spermatophyta</taxon>
        <taxon>Magnoliopsida</taxon>
        <taxon>Liliopsida</taxon>
        <taxon>Poales</taxon>
        <taxon>Poaceae</taxon>
        <taxon>PACMAD clade</taxon>
        <taxon>Panicoideae</taxon>
        <taxon>Andropogonodae</taxon>
        <taxon>Andropogoneae</taxon>
        <taxon>Saccharinae</taxon>
        <taxon>Miscanthus</taxon>
    </lineage>
</organism>
<evidence type="ECO:0000256" key="1">
    <source>
        <dbReference type="ARBA" id="ARBA00022723"/>
    </source>
</evidence>
<reference evidence="7" key="1">
    <citation type="submission" date="2020-10" db="EMBL/GenBank/DDBJ databases">
        <authorList>
            <person name="Han B."/>
            <person name="Lu T."/>
            <person name="Zhao Q."/>
            <person name="Huang X."/>
            <person name="Zhao Y."/>
        </authorList>
    </citation>
    <scope>NUCLEOTIDE SEQUENCE</scope>
</reference>
<feature type="transmembrane region" description="Helical" evidence="5">
    <location>
        <begin position="349"/>
        <end position="371"/>
    </location>
</feature>
<dbReference type="GO" id="GO:0016491">
    <property type="term" value="F:oxidoreductase activity"/>
    <property type="evidence" value="ECO:0007669"/>
    <property type="project" value="UniProtKB-KW"/>
</dbReference>
<evidence type="ECO:0000256" key="5">
    <source>
        <dbReference type="SAM" id="Phobius"/>
    </source>
</evidence>
<evidence type="ECO:0000313" key="7">
    <source>
        <dbReference type="EMBL" id="CAD6236809.1"/>
    </source>
</evidence>
<evidence type="ECO:0000256" key="3">
    <source>
        <dbReference type="ARBA" id="ARBA00023004"/>
    </source>
</evidence>
<keyword evidence="5" id="KW-1133">Transmembrane helix</keyword>
<dbReference type="Proteomes" id="UP000604825">
    <property type="component" value="Unassembled WGS sequence"/>
</dbReference>
<keyword evidence="2" id="KW-0560">Oxidoreductase</keyword>
<feature type="domain" description="Non-haem dioxygenase N-terminal" evidence="6">
    <location>
        <begin position="82"/>
        <end position="135"/>
    </location>
</feature>
<dbReference type="AlphaFoldDB" id="A0A811P3R0"/>
<name>A0A811P3R0_9POAL</name>
<dbReference type="SUPFAM" id="SSF51197">
    <property type="entry name" value="Clavaminate synthase-like"/>
    <property type="match status" value="1"/>
</dbReference>
<dbReference type="Pfam" id="PF14226">
    <property type="entry name" value="DIOX_N"/>
    <property type="match status" value="1"/>
</dbReference>
<dbReference type="Gene3D" id="2.60.120.330">
    <property type="entry name" value="B-lactam Antibiotic, Isopenicillin N Synthase, Chain"/>
    <property type="match status" value="1"/>
</dbReference>
<protein>
    <recommendedName>
        <fullName evidence="6">Non-haem dioxygenase N-terminal domain-containing protein</fullName>
    </recommendedName>
</protein>
<sequence>MSTASFVTYLQRPRSPAFRAPPPSPVTGVLTGSSSGSSGYGECQDDDDIGKFLRCSARVPVLRLPERPGPRRNKKAAAWAPPVVDMRLLDSLSSVEGGGSAVEALRSAAVAFGCFQVVGHGVDASLLSATLRAARSEGSPAQEMERIGVGDEDELWWLRGEGDQEMAGTQPLRNGPNQFRNKADDLFTQLEQASTKLLHALQQASASEPLAKAEANGSLLCIRKHRRSGSSASGPISQDDVLRMLVQSSRCSRALALHLCPGAAAFHVFSRRGWSRFSPLDGALVVTVGDQLQCGLYKSVSGKPAYSNNDLQGDSSDTISAEFFLSCSSAGAAKEALNMDNMKVIPLNLQIMVAACLVLVYHVFLSCSYAIW</sequence>
<dbReference type="InterPro" id="IPR027443">
    <property type="entry name" value="IPNS-like_sf"/>
</dbReference>
<dbReference type="OrthoDB" id="1928184at2759"/>
<keyword evidence="3" id="KW-0408">Iron</keyword>
<comment type="caution">
    <text evidence="7">The sequence shown here is derived from an EMBL/GenBank/DDBJ whole genome shotgun (WGS) entry which is preliminary data.</text>
</comment>
<evidence type="ECO:0000259" key="6">
    <source>
        <dbReference type="Pfam" id="PF14226"/>
    </source>
</evidence>
<dbReference type="PANTHER" id="PTHR34945:SF8">
    <property type="entry name" value="DOWNSTREAM TARGET OF AGL15-4"/>
    <property type="match status" value="1"/>
</dbReference>
<dbReference type="GO" id="GO:0046872">
    <property type="term" value="F:metal ion binding"/>
    <property type="evidence" value="ECO:0007669"/>
    <property type="project" value="UniProtKB-KW"/>
</dbReference>
<proteinExistence type="predicted"/>
<dbReference type="InterPro" id="IPR026992">
    <property type="entry name" value="DIOX_N"/>
</dbReference>
<gene>
    <name evidence="7" type="ORF">NCGR_LOCUS24611</name>
</gene>
<dbReference type="EMBL" id="CAJGYO010000006">
    <property type="protein sequence ID" value="CAD6236809.1"/>
    <property type="molecule type" value="Genomic_DNA"/>
</dbReference>
<keyword evidence="1" id="KW-0479">Metal-binding</keyword>
<keyword evidence="5" id="KW-0472">Membrane</keyword>
<accession>A0A811P3R0</accession>
<dbReference type="PANTHER" id="PTHR34945">
    <property type="entry name" value="2-OXOGLUTARATE (2OG) AND FE(II)-DEPENDENT OXYGENASE SUPERFAMILY PROTEIN"/>
    <property type="match status" value="1"/>
</dbReference>
<evidence type="ECO:0000313" key="8">
    <source>
        <dbReference type="Proteomes" id="UP000604825"/>
    </source>
</evidence>
<keyword evidence="5" id="KW-0812">Transmembrane</keyword>
<keyword evidence="8" id="KW-1185">Reference proteome</keyword>